<reference evidence="2" key="2">
    <citation type="journal article" date="2008" name="Genome Biol.">
        <title>Improved genome assembly and evidence-based global gene model set for the chordate Ciona intestinalis: new insight into intron and operon populations.</title>
        <authorList>
            <person name="Satou Y."/>
            <person name="Mineta K."/>
            <person name="Ogasawara M."/>
            <person name="Sasakura Y."/>
            <person name="Shoguchi E."/>
            <person name="Ueno K."/>
            <person name="Yamada L."/>
            <person name="Matsumoto J."/>
            <person name="Wasserscheid J."/>
            <person name="Dewar K."/>
            <person name="Wiley G.B."/>
            <person name="Macmil S.L."/>
            <person name="Roe B.A."/>
            <person name="Zeller R.W."/>
            <person name="Hastings K.E."/>
            <person name="Lemaire P."/>
            <person name="Lindquist E."/>
            <person name="Endo T."/>
            <person name="Hotta K."/>
            <person name="Inaba K."/>
        </authorList>
    </citation>
    <scope>NUCLEOTIDE SEQUENCE [LARGE SCALE GENOMIC DNA]</scope>
    <source>
        <strain evidence="2">wild type</strain>
    </source>
</reference>
<dbReference type="InParanoid" id="H2XZG4"/>
<evidence type="ECO:0000313" key="2">
    <source>
        <dbReference type="Ensembl" id="ENSCINP00000035048.1"/>
    </source>
</evidence>
<dbReference type="AlphaFoldDB" id="H2XZG4"/>
<dbReference type="GeneTree" id="ENSGT00660000097151"/>
<proteinExistence type="predicted"/>
<dbReference type="Proteomes" id="UP000008144">
    <property type="component" value="Chromosome 2"/>
</dbReference>
<dbReference type="HOGENOM" id="CLU_1577944_0_0_1"/>
<dbReference type="Ensembl" id="ENSCINT00000033472.1">
    <property type="protein sequence ID" value="ENSCINP00000035048.1"/>
    <property type="gene ID" value="ENSCING00000024582.1"/>
</dbReference>
<dbReference type="OMA" id="VIRWSEQ"/>
<accession>H2XZG4</accession>
<keyword evidence="3" id="KW-1185">Reference proteome</keyword>
<evidence type="ECO:0000256" key="1">
    <source>
        <dbReference type="SAM" id="MobiDB-lite"/>
    </source>
</evidence>
<name>H2XZG4_CIOIN</name>
<feature type="region of interest" description="Disordered" evidence="1">
    <location>
        <begin position="104"/>
        <end position="128"/>
    </location>
</feature>
<reference evidence="2" key="4">
    <citation type="submission" date="2025-09" db="UniProtKB">
        <authorList>
            <consortium name="Ensembl"/>
        </authorList>
    </citation>
    <scope>IDENTIFICATION</scope>
</reference>
<sequence length="183" mass="20749">QKIQKEGIKSAHLGKINYKPKNRHKESKIDRVIRWSEQHPIIYRALPYSDIETPQTREIPECLRHWYRGDTKLAKHANIVIARQRALGFLKPVIRTCSPDYKTVTQRRRTSRKTSPCPSAVSDRNSSTASLSFRESSVALATSSASVLPAPQSSLCVTSFLDDVTEADTKLQTRTSVSERQTR</sequence>
<dbReference type="EMBL" id="EAAA01001487">
    <property type="status" value="NOT_ANNOTATED_CDS"/>
    <property type="molecule type" value="Genomic_DNA"/>
</dbReference>
<reference evidence="2" key="3">
    <citation type="submission" date="2025-08" db="UniProtKB">
        <authorList>
            <consortium name="Ensembl"/>
        </authorList>
    </citation>
    <scope>IDENTIFICATION</scope>
</reference>
<feature type="compositionally biased region" description="Polar residues" evidence="1">
    <location>
        <begin position="113"/>
        <end position="128"/>
    </location>
</feature>
<evidence type="ECO:0000313" key="3">
    <source>
        <dbReference type="Proteomes" id="UP000008144"/>
    </source>
</evidence>
<reference evidence="3" key="1">
    <citation type="journal article" date="2002" name="Science">
        <title>The draft genome of Ciona intestinalis: insights into chordate and vertebrate origins.</title>
        <authorList>
            <person name="Dehal P."/>
            <person name="Satou Y."/>
            <person name="Campbell R.K."/>
            <person name="Chapman J."/>
            <person name="Degnan B."/>
            <person name="De Tomaso A."/>
            <person name="Davidson B."/>
            <person name="Di Gregorio A."/>
            <person name="Gelpke M."/>
            <person name="Goodstein D.M."/>
            <person name="Harafuji N."/>
            <person name="Hastings K.E."/>
            <person name="Ho I."/>
            <person name="Hotta K."/>
            <person name="Huang W."/>
            <person name="Kawashima T."/>
            <person name="Lemaire P."/>
            <person name="Martinez D."/>
            <person name="Meinertzhagen I.A."/>
            <person name="Necula S."/>
            <person name="Nonaka M."/>
            <person name="Putnam N."/>
            <person name="Rash S."/>
            <person name="Saiga H."/>
            <person name="Satake M."/>
            <person name="Terry A."/>
            <person name="Yamada L."/>
            <person name="Wang H.G."/>
            <person name="Awazu S."/>
            <person name="Azumi K."/>
            <person name="Boore J."/>
            <person name="Branno M."/>
            <person name="Chin-Bow S."/>
            <person name="DeSantis R."/>
            <person name="Doyle S."/>
            <person name="Francino P."/>
            <person name="Keys D.N."/>
            <person name="Haga S."/>
            <person name="Hayashi H."/>
            <person name="Hino K."/>
            <person name="Imai K.S."/>
            <person name="Inaba K."/>
            <person name="Kano S."/>
            <person name="Kobayashi K."/>
            <person name="Kobayashi M."/>
            <person name="Lee B.I."/>
            <person name="Makabe K.W."/>
            <person name="Manohar C."/>
            <person name="Matassi G."/>
            <person name="Medina M."/>
            <person name="Mochizuki Y."/>
            <person name="Mount S."/>
            <person name="Morishita T."/>
            <person name="Miura S."/>
            <person name="Nakayama A."/>
            <person name="Nishizaka S."/>
            <person name="Nomoto H."/>
            <person name="Ohta F."/>
            <person name="Oishi K."/>
            <person name="Rigoutsos I."/>
            <person name="Sano M."/>
            <person name="Sasaki A."/>
            <person name="Sasakura Y."/>
            <person name="Shoguchi E."/>
            <person name="Shin-i T."/>
            <person name="Spagnuolo A."/>
            <person name="Stainier D."/>
            <person name="Suzuki M.M."/>
            <person name="Tassy O."/>
            <person name="Takatori N."/>
            <person name="Tokuoka M."/>
            <person name="Yagi K."/>
            <person name="Yoshizaki F."/>
            <person name="Wada S."/>
            <person name="Zhang C."/>
            <person name="Hyatt P.D."/>
            <person name="Larimer F."/>
            <person name="Detter C."/>
            <person name="Doggett N."/>
            <person name="Glavina T."/>
            <person name="Hawkins T."/>
            <person name="Richardson P."/>
            <person name="Lucas S."/>
            <person name="Kohara Y."/>
            <person name="Levine M."/>
            <person name="Satoh N."/>
            <person name="Rokhsar D.S."/>
        </authorList>
    </citation>
    <scope>NUCLEOTIDE SEQUENCE [LARGE SCALE GENOMIC DNA]</scope>
</reference>
<organism evidence="2 3">
    <name type="scientific">Ciona intestinalis</name>
    <name type="common">Transparent sea squirt</name>
    <name type="synonym">Ascidia intestinalis</name>
    <dbReference type="NCBI Taxonomy" id="7719"/>
    <lineage>
        <taxon>Eukaryota</taxon>
        <taxon>Metazoa</taxon>
        <taxon>Chordata</taxon>
        <taxon>Tunicata</taxon>
        <taxon>Ascidiacea</taxon>
        <taxon>Phlebobranchia</taxon>
        <taxon>Cionidae</taxon>
        <taxon>Ciona</taxon>
    </lineage>
</organism>
<protein>
    <submittedName>
        <fullName evidence="2">Uncharacterized protein</fullName>
    </submittedName>
</protein>